<dbReference type="SMART" id="SM00839">
    <property type="entry name" value="ELFV_dehydrog"/>
    <property type="match status" value="1"/>
</dbReference>
<comment type="caution">
    <text evidence="9">The sequence shown here is derived from an EMBL/GenBank/DDBJ whole genome shotgun (WGS) entry which is preliminary data.</text>
</comment>
<dbReference type="RefSeq" id="WP_048344312.1">
    <property type="nucleotide sequence ID" value="NZ_BJLQ01000005.1"/>
</dbReference>
<dbReference type="SUPFAM" id="SSF53223">
    <property type="entry name" value="Aminoacid dehydrogenase-like, N-terminal domain"/>
    <property type="match status" value="1"/>
</dbReference>
<dbReference type="EMBL" id="BJLQ01000005">
    <property type="protein sequence ID" value="GEA83558.1"/>
    <property type="molecule type" value="Genomic_DNA"/>
</dbReference>
<feature type="binding site" evidence="5">
    <location>
        <position position="94"/>
    </location>
    <ligand>
        <name>substrate</name>
    </ligand>
</feature>
<dbReference type="Proteomes" id="UP000320461">
    <property type="component" value="Unassembled WGS sequence"/>
</dbReference>
<sequence>MARVTSPLTTALAQLSSAVEILGYSPGLHEILATPRREMHVAVPLRRDSGEIVLHRGYRVQHNISRGPGKGGLRYAAGVDIDEVRALAMWMTWKCAVVDVPYGGAKGGVAIDPREYSSAELERVTRRYTSEIMPIIGPERDIMAPDIGTDEQTMAWVMDTYSVNQGYTIPGVTTGKPLPVGGSLGRATATGRGVVHAAAAALADDGVDLSEVRAAVQGFGKVGSHAAHWLHEAGTRVVAVTDVDGGTRNDDGLDVAALLAHVATGAPVSTFEGGSAVSNDEIFGLDVDLLIPAAVEGVLDADTASSVKARWVVEGANGPTTPEGDRVLADRGIVVVPDILANAGGVVVSYFEWVQANQAYWWTAEEIADRLAQRMHAAYASVSETARDQSLSLRDAALAIGVRRVAEAHQIRGLYP</sequence>
<dbReference type="GO" id="GO:0004352">
    <property type="term" value="F:glutamate dehydrogenase (NAD+) activity"/>
    <property type="evidence" value="ECO:0007669"/>
    <property type="project" value="TreeGrafter"/>
</dbReference>
<feature type="active site" description="Proton donor" evidence="4">
    <location>
        <position position="106"/>
    </location>
</feature>
<evidence type="ECO:0000256" key="7">
    <source>
        <dbReference type="RuleBase" id="RU004417"/>
    </source>
</evidence>
<evidence type="ECO:0000256" key="3">
    <source>
        <dbReference type="PIRNR" id="PIRNR000185"/>
    </source>
</evidence>
<dbReference type="InterPro" id="IPR006097">
    <property type="entry name" value="Glu/Leu/Phe/Val/Trp_DH_dimer"/>
</dbReference>
<reference evidence="9 10" key="1">
    <citation type="submission" date="2019-06" db="EMBL/GenBank/DDBJ databases">
        <title>Whole genome shotgun sequence of Cellulomonas gelida NBRC 3748.</title>
        <authorList>
            <person name="Hosoyama A."/>
            <person name="Uohara A."/>
            <person name="Ohji S."/>
            <person name="Ichikawa N."/>
        </authorList>
    </citation>
    <scope>NUCLEOTIDE SEQUENCE [LARGE SCALE GENOMIC DNA]</scope>
    <source>
        <strain evidence="9 10">NBRC 3748</strain>
    </source>
</reference>
<dbReference type="Gene3D" id="3.40.50.720">
    <property type="entry name" value="NAD(P)-binding Rossmann-like Domain"/>
    <property type="match status" value="1"/>
</dbReference>
<comment type="similarity">
    <text evidence="1 3 7">Belongs to the Glu/Leu/Phe/Val dehydrogenases family.</text>
</comment>
<dbReference type="InterPro" id="IPR033922">
    <property type="entry name" value="NAD_bind_Glu_DH"/>
</dbReference>
<dbReference type="Pfam" id="PF00208">
    <property type="entry name" value="ELFV_dehydrog"/>
    <property type="match status" value="1"/>
</dbReference>
<feature type="domain" description="Glutamate/phenylalanine/leucine/valine/L-tryptophan dehydrogenase C-terminal" evidence="8">
    <location>
        <begin position="183"/>
        <end position="413"/>
    </location>
</feature>
<dbReference type="PRINTS" id="PR00082">
    <property type="entry name" value="GLFDHDRGNASE"/>
</dbReference>
<dbReference type="PANTHER" id="PTHR11606">
    <property type="entry name" value="GLUTAMATE DEHYDROGENASE"/>
    <property type="match status" value="1"/>
</dbReference>
<feature type="site" description="Important for catalysis" evidence="6">
    <location>
        <position position="146"/>
    </location>
</feature>
<keyword evidence="10" id="KW-1185">Reference proteome</keyword>
<name>A0A4Y3KKS6_9CELL</name>
<dbReference type="InterPro" id="IPR033524">
    <property type="entry name" value="Glu/Leu/Phe/Val_DH_AS"/>
</dbReference>
<evidence type="ECO:0000256" key="4">
    <source>
        <dbReference type="PIRSR" id="PIRSR000185-1"/>
    </source>
</evidence>
<dbReference type="InterPro" id="IPR006096">
    <property type="entry name" value="Glu/Leu/Phe/Val/Trp_DH_C"/>
</dbReference>
<keyword evidence="5" id="KW-0520">NAD</keyword>
<evidence type="ECO:0000256" key="6">
    <source>
        <dbReference type="PIRSR" id="PIRSR000185-3"/>
    </source>
</evidence>
<dbReference type="PIRSF" id="PIRSF000185">
    <property type="entry name" value="Glu_DH"/>
    <property type="match status" value="1"/>
</dbReference>
<evidence type="ECO:0000256" key="5">
    <source>
        <dbReference type="PIRSR" id="PIRSR000185-2"/>
    </source>
</evidence>
<feature type="binding site" evidence="5">
    <location>
        <position position="190"/>
    </location>
    <ligand>
        <name>NAD(+)</name>
        <dbReference type="ChEBI" id="CHEBI:57540"/>
    </ligand>
</feature>
<dbReference type="SUPFAM" id="SSF51735">
    <property type="entry name" value="NAD(P)-binding Rossmann-fold domains"/>
    <property type="match status" value="1"/>
</dbReference>
<dbReference type="InterPro" id="IPR014362">
    <property type="entry name" value="Glu_DH"/>
</dbReference>
<dbReference type="Pfam" id="PF02812">
    <property type="entry name" value="ELFV_dehydrog_N"/>
    <property type="match status" value="1"/>
</dbReference>
<dbReference type="PROSITE" id="PS00074">
    <property type="entry name" value="GLFV_DEHYDROGENASE"/>
    <property type="match status" value="1"/>
</dbReference>
<gene>
    <name evidence="9" type="primary">gdhA</name>
    <name evidence="9" type="ORF">CGE01nite_08090</name>
</gene>
<evidence type="ECO:0000256" key="1">
    <source>
        <dbReference type="ARBA" id="ARBA00006382"/>
    </source>
</evidence>
<dbReference type="OrthoDB" id="9803297at2"/>
<dbReference type="AlphaFoldDB" id="A0A4Y3KKS6"/>
<dbReference type="GO" id="GO:0000166">
    <property type="term" value="F:nucleotide binding"/>
    <property type="evidence" value="ECO:0007669"/>
    <property type="project" value="UniProtKB-KW"/>
</dbReference>
<accession>A0A4Y3KKS6</accession>
<organism evidence="9 10">
    <name type="scientific">Cellulomonas gelida</name>
    <dbReference type="NCBI Taxonomy" id="1712"/>
    <lineage>
        <taxon>Bacteria</taxon>
        <taxon>Bacillati</taxon>
        <taxon>Actinomycetota</taxon>
        <taxon>Actinomycetes</taxon>
        <taxon>Micrococcales</taxon>
        <taxon>Cellulomonadaceae</taxon>
        <taxon>Cellulomonas</taxon>
    </lineage>
</organism>
<dbReference type="InterPro" id="IPR006095">
    <property type="entry name" value="Glu/Leu/Phe/Val/Trp_DH"/>
</dbReference>
<dbReference type="InterPro" id="IPR036291">
    <property type="entry name" value="NAD(P)-bd_dom_sf"/>
</dbReference>
<feature type="binding site" evidence="5">
    <location>
        <position position="70"/>
    </location>
    <ligand>
        <name>substrate</name>
    </ligand>
</feature>
<dbReference type="PANTHER" id="PTHR11606:SF13">
    <property type="entry name" value="GLUTAMATE DEHYDROGENASE 1, MITOCHONDRIAL"/>
    <property type="match status" value="1"/>
</dbReference>
<dbReference type="InterPro" id="IPR046346">
    <property type="entry name" value="Aminoacid_DH-like_N_sf"/>
</dbReference>
<evidence type="ECO:0000313" key="10">
    <source>
        <dbReference type="Proteomes" id="UP000320461"/>
    </source>
</evidence>
<evidence type="ECO:0000259" key="8">
    <source>
        <dbReference type="SMART" id="SM00839"/>
    </source>
</evidence>
<dbReference type="GO" id="GO:0006538">
    <property type="term" value="P:L-glutamate catabolic process"/>
    <property type="evidence" value="ECO:0007669"/>
    <property type="project" value="TreeGrafter"/>
</dbReference>
<keyword evidence="5" id="KW-0547">Nucleotide-binding</keyword>
<dbReference type="Gene3D" id="3.40.50.10860">
    <property type="entry name" value="Leucine Dehydrogenase, chain A, domain 1"/>
    <property type="match status" value="1"/>
</dbReference>
<protein>
    <recommendedName>
        <fullName evidence="3">Glutamate dehydrogenase</fullName>
    </recommendedName>
</protein>
<keyword evidence="2 3" id="KW-0560">Oxidoreductase</keyword>
<feature type="binding site" evidence="5">
    <location>
        <position position="349"/>
    </location>
    <ligand>
        <name>substrate</name>
    </ligand>
</feature>
<dbReference type="CDD" id="cd01076">
    <property type="entry name" value="NAD_bind_1_Glu_DH"/>
    <property type="match status" value="1"/>
</dbReference>
<evidence type="ECO:0000256" key="2">
    <source>
        <dbReference type="ARBA" id="ARBA00023002"/>
    </source>
</evidence>
<evidence type="ECO:0000313" key="9">
    <source>
        <dbReference type="EMBL" id="GEA83558.1"/>
    </source>
</evidence>
<proteinExistence type="inferred from homology"/>